<dbReference type="Proteomes" id="UP001278766">
    <property type="component" value="Unassembled WGS sequence"/>
</dbReference>
<dbReference type="EMBL" id="JAUEPN010000014">
    <property type="protein sequence ID" value="KAK3290281.1"/>
    <property type="molecule type" value="Genomic_DNA"/>
</dbReference>
<sequence length="137" mass="14732">MLHLPLTILPALLFGVTGALAANTNIQPTTNMAAAGGITHHILLPDTSTSISTTTRSTAQPSPTPDTNTNTNLAQTTNPNTGPGVFNSAIQHSRSHRRRCRRPPLTCDCSKNATELAALNALRAEHKCGNWRVWDRE</sequence>
<feature type="region of interest" description="Disordered" evidence="1">
    <location>
        <begin position="50"/>
        <end position="84"/>
    </location>
</feature>
<evidence type="ECO:0000256" key="1">
    <source>
        <dbReference type="SAM" id="MobiDB-lite"/>
    </source>
</evidence>
<reference evidence="3" key="1">
    <citation type="journal article" date="2023" name="Mol. Phylogenet. Evol.">
        <title>Genome-scale phylogeny and comparative genomics of the fungal order Sordariales.</title>
        <authorList>
            <person name="Hensen N."/>
            <person name="Bonometti L."/>
            <person name="Westerberg I."/>
            <person name="Brannstrom I.O."/>
            <person name="Guillou S."/>
            <person name="Cros-Aarteil S."/>
            <person name="Calhoun S."/>
            <person name="Haridas S."/>
            <person name="Kuo A."/>
            <person name="Mondo S."/>
            <person name="Pangilinan J."/>
            <person name="Riley R."/>
            <person name="LaButti K."/>
            <person name="Andreopoulos B."/>
            <person name="Lipzen A."/>
            <person name="Chen C."/>
            <person name="Yan M."/>
            <person name="Daum C."/>
            <person name="Ng V."/>
            <person name="Clum A."/>
            <person name="Steindorff A."/>
            <person name="Ohm R.A."/>
            <person name="Martin F."/>
            <person name="Silar P."/>
            <person name="Natvig D.O."/>
            <person name="Lalanne C."/>
            <person name="Gautier V."/>
            <person name="Ament-Velasquez S.L."/>
            <person name="Kruys A."/>
            <person name="Hutchinson M.I."/>
            <person name="Powell A.J."/>
            <person name="Barry K."/>
            <person name="Miller A.N."/>
            <person name="Grigoriev I.V."/>
            <person name="Debuchy R."/>
            <person name="Gladieux P."/>
            <person name="Hiltunen Thoren M."/>
            <person name="Johannesson H."/>
        </authorList>
    </citation>
    <scope>NUCLEOTIDE SEQUENCE</scope>
    <source>
        <strain evidence="3">CBS 168.71</strain>
    </source>
</reference>
<dbReference type="GeneID" id="87839554"/>
<dbReference type="RefSeq" id="XP_062653795.1">
    <property type="nucleotide sequence ID" value="XM_062802606.1"/>
</dbReference>
<name>A0AAE0LLX7_9PEZI</name>
<organism evidence="3 4">
    <name type="scientific">Chaetomium fimeti</name>
    <dbReference type="NCBI Taxonomy" id="1854472"/>
    <lineage>
        <taxon>Eukaryota</taxon>
        <taxon>Fungi</taxon>
        <taxon>Dikarya</taxon>
        <taxon>Ascomycota</taxon>
        <taxon>Pezizomycotina</taxon>
        <taxon>Sordariomycetes</taxon>
        <taxon>Sordariomycetidae</taxon>
        <taxon>Sordariales</taxon>
        <taxon>Chaetomiaceae</taxon>
        <taxon>Chaetomium</taxon>
    </lineage>
</organism>
<proteinExistence type="predicted"/>
<feature type="chain" id="PRO_5042070010" evidence="2">
    <location>
        <begin position="22"/>
        <end position="137"/>
    </location>
</feature>
<reference evidence="3" key="2">
    <citation type="submission" date="2023-06" db="EMBL/GenBank/DDBJ databases">
        <authorList>
            <consortium name="Lawrence Berkeley National Laboratory"/>
            <person name="Haridas S."/>
            <person name="Hensen N."/>
            <person name="Bonometti L."/>
            <person name="Westerberg I."/>
            <person name="Brannstrom I.O."/>
            <person name="Guillou S."/>
            <person name="Cros-Aarteil S."/>
            <person name="Calhoun S."/>
            <person name="Kuo A."/>
            <person name="Mondo S."/>
            <person name="Pangilinan J."/>
            <person name="Riley R."/>
            <person name="Labutti K."/>
            <person name="Andreopoulos B."/>
            <person name="Lipzen A."/>
            <person name="Chen C."/>
            <person name="Yanf M."/>
            <person name="Daum C."/>
            <person name="Ng V."/>
            <person name="Clum A."/>
            <person name="Steindorff A."/>
            <person name="Ohm R."/>
            <person name="Martin F."/>
            <person name="Silar P."/>
            <person name="Natvig D."/>
            <person name="Lalanne C."/>
            <person name="Gautier V."/>
            <person name="Ament-Velasquez S.L."/>
            <person name="Kruys A."/>
            <person name="Hutchinson M.I."/>
            <person name="Powell A.J."/>
            <person name="Barry K."/>
            <person name="Miller A.N."/>
            <person name="Grigoriev I.V."/>
            <person name="Debuchy R."/>
            <person name="Gladieux P."/>
            <person name="Thoren M.H."/>
            <person name="Johannesson H."/>
        </authorList>
    </citation>
    <scope>NUCLEOTIDE SEQUENCE</scope>
    <source>
        <strain evidence="3">CBS 168.71</strain>
    </source>
</reference>
<gene>
    <name evidence="3" type="ORF">B0H64DRAFT_378814</name>
</gene>
<accession>A0AAE0LLX7</accession>
<feature type="compositionally biased region" description="Low complexity" evidence="1">
    <location>
        <begin position="67"/>
        <end position="81"/>
    </location>
</feature>
<evidence type="ECO:0000313" key="4">
    <source>
        <dbReference type="Proteomes" id="UP001278766"/>
    </source>
</evidence>
<keyword evidence="4" id="KW-1185">Reference proteome</keyword>
<evidence type="ECO:0000313" key="3">
    <source>
        <dbReference type="EMBL" id="KAK3290281.1"/>
    </source>
</evidence>
<keyword evidence="2" id="KW-0732">Signal</keyword>
<feature type="signal peptide" evidence="2">
    <location>
        <begin position="1"/>
        <end position="21"/>
    </location>
</feature>
<comment type="caution">
    <text evidence="3">The sequence shown here is derived from an EMBL/GenBank/DDBJ whole genome shotgun (WGS) entry which is preliminary data.</text>
</comment>
<protein>
    <submittedName>
        <fullName evidence="3">Uncharacterized protein</fullName>
    </submittedName>
</protein>
<evidence type="ECO:0000256" key="2">
    <source>
        <dbReference type="SAM" id="SignalP"/>
    </source>
</evidence>
<dbReference type="AlphaFoldDB" id="A0AAE0LLX7"/>